<proteinExistence type="predicted"/>
<dbReference type="EMBL" id="KV784355">
    <property type="protein sequence ID" value="OEU19523.1"/>
    <property type="molecule type" value="Genomic_DNA"/>
</dbReference>
<keyword evidence="5" id="KW-0143">Chaperone</keyword>
<keyword evidence="2 7" id="KW-0812">Transmembrane</keyword>
<dbReference type="SMART" id="SM00271">
    <property type="entry name" value="DnaJ"/>
    <property type="match status" value="1"/>
</dbReference>
<dbReference type="InterPro" id="IPR001623">
    <property type="entry name" value="DnaJ_domain"/>
</dbReference>
<dbReference type="KEGG" id="fcy:FRACYDRAFT_181674"/>
<dbReference type="GO" id="GO:0006457">
    <property type="term" value="P:protein folding"/>
    <property type="evidence" value="ECO:0007669"/>
    <property type="project" value="InterPro"/>
</dbReference>
<reference evidence="9 10" key="1">
    <citation type="submission" date="2016-09" db="EMBL/GenBank/DDBJ databases">
        <title>Extensive genetic diversity and differential bi-allelic expression allows diatom success in the polar Southern Ocean.</title>
        <authorList>
            <consortium name="DOE Joint Genome Institute"/>
            <person name="Mock T."/>
            <person name="Otillar R.P."/>
            <person name="Strauss J."/>
            <person name="Dupont C."/>
            <person name="Frickenhaus S."/>
            <person name="Maumus F."/>
            <person name="Mcmullan M."/>
            <person name="Sanges R."/>
            <person name="Schmutz J."/>
            <person name="Toseland A."/>
            <person name="Valas R."/>
            <person name="Veluchamy A."/>
            <person name="Ward B.J."/>
            <person name="Allen A."/>
            <person name="Barry K."/>
            <person name="Falciatore A."/>
            <person name="Ferrante M."/>
            <person name="Fortunato A.E."/>
            <person name="Gloeckner G."/>
            <person name="Gruber A."/>
            <person name="Hipkin R."/>
            <person name="Janech M."/>
            <person name="Kroth P."/>
            <person name="Leese F."/>
            <person name="Lindquist E."/>
            <person name="Lyon B.R."/>
            <person name="Martin J."/>
            <person name="Mayer C."/>
            <person name="Parker M."/>
            <person name="Quesneville H."/>
            <person name="Raymond J."/>
            <person name="Uhlig C."/>
            <person name="Valentin K.U."/>
            <person name="Worden A.Z."/>
            <person name="Armbrust E.V."/>
            <person name="Bowler C."/>
            <person name="Green B."/>
            <person name="Moulton V."/>
            <person name="Van Oosterhout C."/>
            <person name="Grigoriev I."/>
        </authorList>
    </citation>
    <scope>NUCLEOTIDE SEQUENCE [LARGE SCALE GENOMIC DNA]</scope>
    <source>
        <strain evidence="9 10">CCMP1102</strain>
    </source>
</reference>
<dbReference type="SUPFAM" id="SSF46565">
    <property type="entry name" value="Chaperone J-domain"/>
    <property type="match status" value="1"/>
</dbReference>
<keyword evidence="3 7" id="KW-1133">Transmembrane helix</keyword>
<dbReference type="Gene3D" id="1.10.287.110">
    <property type="entry name" value="DnaJ domain"/>
    <property type="match status" value="1"/>
</dbReference>
<keyword evidence="10" id="KW-1185">Reference proteome</keyword>
<protein>
    <submittedName>
        <fullName evidence="9">DnaJ-domain-containing protein</fullName>
    </submittedName>
</protein>
<dbReference type="InterPro" id="IPR036869">
    <property type="entry name" value="J_dom_sf"/>
</dbReference>
<dbReference type="OrthoDB" id="10250354at2759"/>
<keyword evidence="4 7" id="KW-0472">Membrane</keyword>
<comment type="subcellular location">
    <subcellularLocation>
        <location evidence="1">Membrane</location>
        <topology evidence="1">Multi-pass membrane protein</topology>
    </subcellularLocation>
</comment>
<dbReference type="AlphaFoldDB" id="A0A1E7FP04"/>
<name>A0A1E7FP04_9STRA</name>
<organism evidence="9 10">
    <name type="scientific">Fragilariopsis cylindrus CCMP1102</name>
    <dbReference type="NCBI Taxonomy" id="635003"/>
    <lineage>
        <taxon>Eukaryota</taxon>
        <taxon>Sar</taxon>
        <taxon>Stramenopiles</taxon>
        <taxon>Ochrophyta</taxon>
        <taxon>Bacillariophyta</taxon>
        <taxon>Bacillariophyceae</taxon>
        <taxon>Bacillariophycidae</taxon>
        <taxon>Bacillariales</taxon>
        <taxon>Bacillariaceae</taxon>
        <taxon>Fragilariopsis</taxon>
    </lineage>
</organism>
<accession>A0A1E7FP04</accession>
<dbReference type="PRINTS" id="PR00625">
    <property type="entry name" value="JDOMAIN"/>
</dbReference>
<evidence type="ECO:0000256" key="6">
    <source>
        <dbReference type="SAM" id="MobiDB-lite"/>
    </source>
</evidence>
<evidence type="ECO:0000256" key="4">
    <source>
        <dbReference type="ARBA" id="ARBA00023136"/>
    </source>
</evidence>
<dbReference type="PROSITE" id="PS50076">
    <property type="entry name" value="DNAJ_2"/>
    <property type="match status" value="1"/>
</dbReference>
<dbReference type="InParanoid" id="A0A1E7FP04"/>
<evidence type="ECO:0000313" key="10">
    <source>
        <dbReference type="Proteomes" id="UP000095751"/>
    </source>
</evidence>
<sequence>MNNRKLAREYKDDFDVKSHFDWGTYYDPKSIFCGPKYDCYGILGFDYESFNNEKPTQKQITKRYRAISRHWHPDKSKHKDAKERFVKIARAYEVLTKDESRKEYDMMRYNQEAYYKKYGSNVMFTFAPKTDTLLVIIFVLLFVNGFVYFAQYNKWHKVCSRLAKAAIEDWNPSQGGTYESKELRDHAIQLMEATIKDKSEDTTTTSTKDSKKKSSKTTTKEKKEKLNDDLRPIIEKLAYDIVDFGAGFHKPTWKDLVVLKLAIFPYHFAIGSVWQIQYWINRLQKKPFSENEKSVLTQRSVGHIIWEFATEEEKTTMVKRELWNLKNLKEWNDEREFQKLSKKEQKQYKEMMKREKQN</sequence>
<feature type="transmembrane region" description="Helical" evidence="7">
    <location>
        <begin position="133"/>
        <end position="152"/>
    </location>
</feature>
<dbReference type="PANTHER" id="PTHR44176:SF1">
    <property type="entry name" value="DNAJ HOMOLOG SUBFAMILY C MEMBER 25"/>
    <property type="match status" value="1"/>
</dbReference>
<evidence type="ECO:0000256" key="3">
    <source>
        <dbReference type="ARBA" id="ARBA00022989"/>
    </source>
</evidence>
<dbReference type="Pfam" id="PF00226">
    <property type="entry name" value="DnaJ"/>
    <property type="match status" value="1"/>
</dbReference>
<evidence type="ECO:0000256" key="7">
    <source>
        <dbReference type="SAM" id="Phobius"/>
    </source>
</evidence>
<evidence type="ECO:0000256" key="5">
    <source>
        <dbReference type="ARBA" id="ARBA00023186"/>
    </source>
</evidence>
<evidence type="ECO:0000256" key="2">
    <source>
        <dbReference type="ARBA" id="ARBA00022692"/>
    </source>
</evidence>
<dbReference type="CDD" id="cd06257">
    <property type="entry name" value="DnaJ"/>
    <property type="match status" value="1"/>
</dbReference>
<evidence type="ECO:0000259" key="8">
    <source>
        <dbReference type="PROSITE" id="PS50076"/>
    </source>
</evidence>
<dbReference type="InterPro" id="IPR044632">
    <property type="entry name" value="DNAJC25-like"/>
</dbReference>
<feature type="region of interest" description="Disordered" evidence="6">
    <location>
        <begin position="199"/>
        <end position="223"/>
    </location>
</feature>
<dbReference type="GO" id="GO:0005789">
    <property type="term" value="C:endoplasmic reticulum membrane"/>
    <property type="evidence" value="ECO:0007669"/>
    <property type="project" value="TreeGrafter"/>
</dbReference>
<dbReference type="Proteomes" id="UP000095751">
    <property type="component" value="Unassembled WGS sequence"/>
</dbReference>
<dbReference type="FunCoup" id="A0A1E7FP04">
    <property type="interactions" value="53"/>
</dbReference>
<evidence type="ECO:0000313" key="9">
    <source>
        <dbReference type="EMBL" id="OEU19523.1"/>
    </source>
</evidence>
<feature type="domain" description="J" evidence="8">
    <location>
        <begin position="38"/>
        <end position="108"/>
    </location>
</feature>
<dbReference type="PANTHER" id="PTHR44176">
    <property type="entry name" value="DNAJ HOMOLOG SUBFAMILY C MEMBER 25"/>
    <property type="match status" value="1"/>
</dbReference>
<gene>
    <name evidence="9" type="ORF">FRACYDRAFT_181674</name>
</gene>
<evidence type="ECO:0000256" key="1">
    <source>
        <dbReference type="ARBA" id="ARBA00004141"/>
    </source>
</evidence>